<dbReference type="PANTHER" id="PTHR33449">
    <property type="entry name" value="NUCLEOID-ASSOCIATED PROTEIN YBAB"/>
    <property type="match status" value="1"/>
</dbReference>
<keyword evidence="1" id="KW-0238">DNA-binding</keyword>
<evidence type="ECO:0008006" key="4">
    <source>
        <dbReference type="Google" id="ProtNLM"/>
    </source>
</evidence>
<gene>
    <name evidence="2" type="ORF">A2856_01710</name>
</gene>
<accession>A0A1F7TK86</accession>
<dbReference type="Pfam" id="PF02575">
    <property type="entry name" value="YbaB_DNA_bd"/>
    <property type="match status" value="1"/>
</dbReference>
<evidence type="ECO:0000256" key="1">
    <source>
        <dbReference type="ARBA" id="ARBA00023125"/>
    </source>
</evidence>
<name>A0A1F7TK86_9BACT</name>
<dbReference type="GO" id="GO:0005829">
    <property type="term" value="C:cytosol"/>
    <property type="evidence" value="ECO:0007669"/>
    <property type="project" value="TreeGrafter"/>
</dbReference>
<dbReference type="STRING" id="1802385.A2856_01710"/>
<dbReference type="InterPro" id="IPR036894">
    <property type="entry name" value="YbaB-like_sf"/>
</dbReference>
<dbReference type="Gene3D" id="3.30.1310.10">
    <property type="entry name" value="Nucleoid-associated protein YbaB-like domain"/>
    <property type="match status" value="1"/>
</dbReference>
<dbReference type="PIRSF" id="PIRSF004555">
    <property type="entry name" value="UCP004555"/>
    <property type="match status" value="1"/>
</dbReference>
<evidence type="ECO:0000313" key="3">
    <source>
        <dbReference type="Proteomes" id="UP000177885"/>
    </source>
</evidence>
<proteinExistence type="predicted"/>
<dbReference type="SUPFAM" id="SSF82607">
    <property type="entry name" value="YbaB-like"/>
    <property type="match status" value="1"/>
</dbReference>
<comment type="caution">
    <text evidence="2">The sequence shown here is derived from an EMBL/GenBank/DDBJ whole genome shotgun (WGS) entry which is preliminary data.</text>
</comment>
<dbReference type="EMBL" id="MGDT01000007">
    <property type="protein sequence ID" value="OGL66390.1"/>
    <property type="molecule type" value="Genomic_DNA"/>
</dbReference>
<evidence type="ECO:0000313" key="2">
    <source>
        <dbReference type="EMBL" id="OGL66390.1"/>
    </source>
</evidence>
<organism evidence="2 3">
    <name type="scientific">Candidatus Uhrbacteria bacterium RIFCSPHIGHO2_01_FULL_63_20</name>
    <dbReference type="NCBI Taxonomy" id="1802385"/>
    <lineage>
        <taxon>Bacteria</taxon>
        <taxon>Candidatus Uhriibacteriota</taxon>
    </lineage>
</organism>
<dbReference type="GO" id="GO:0003677">
    <property type="term" value="F:DNA binding"/>
    <property type="evidence" value="ECO:0007669"/>
    <property type="project" value="UniProtKB-KW"/>
</dbReference>
<dbReference type="InterPro" id="IPR004401">
    <property type="entry name" value="YbaB/EbfC"/>
</dbReference>
<dbReference type="PANTHER" id="PTHR33449:SF1">
    <property type="entry name" value="NUCLEOID-ASSOCIATED PROTEIN YBAB"/>
    <property type="match status" value="1"/>
</dbReference>
<reference evidence="2 3" key="1">
    <citation type="journal article" date="2016" name="Nat. Commun.">
        <title>Thousands of microbial genomes shed light on interconnected biogeochemical processes in an aquifer system.</title>
        <authorList>
            <person name="Anantharaman K."/>
            <person name="Brown C.T."/>
            <person name="Hug L.A."/>
            <person name="Sharon I."/>
            <person name="Castelle C.J."/>
            <person name="Probst A.J."/>
            <person name="Thomas B.C."/>
            <person name="Singh A."/>
            <person name="Wilkins M.J."/>
            <person name="Karaoz U."/>
            <person name="Brodie E.L."/>
            <person name="Williams K.H."/>
            <person name="Hubbard S.S."/>
            <person name="Banfield J.F."/>
        </authorList>
    </citation>
    <scope>NUCLEOTIDE SEQUENCE [LARGE SCALE GENOMIC DNA]</scope>
</reference>
<sequence>MFNKIKAIKNLRTQAKQMQNTLDDIVAEGEAGWGKVKVKMNGNQRVLDIHIADELMSDKTKLVATLKDAFADATKKLQKEMAGKMKDMGDLRDLMKQAGM</sequence>
<dbReference type="AlphaFoldDB" id="A0A1F7TK86"/>
<dbReference type="Proteomes" id="UP000177885">
    <property type="component" value="Unassembled WGS sequence"/>
</dbReference>
<protein>
    <recommendedName>
        <fullName evidence="4">Nucleoid-associated protein</fullName>
    </recommendedName>
</protein>